<evidence type="ECO:0000256" key="1">
    <source>
        <dbReference type="ARBA" id="ARBA00001946"/>
    </source>
</evidence>
<dbReference type="Proteomes" id="UP000568158">
    <property type="component" value="Unassembled WGS sequence"/>
</dbReference>
<dbReference type="UniPathway" id="UPA00378"/>
<dbReference type="EC" id="2.5.1.87" evidence="5"/>
<evidence type="ECO:0000256" key="11">
    <source>
        <dbReference type="ARBA" id="ARBA00023136"/>
    </source>
</evidence>
<dbReference type="EMBL" id="CABFWN010000003">
    <property type="protein sequence ID" value="VUG18032.1"/>
    <property type="molecule type" value="Genomic_DNA"/>
</dbReference>
<evidence type="ECO:0000256" key="10">
    <source>
        <dbReference type="ARBA" id="ARBA00022989"/>
    </source>
</evidence>
<evidence type="ECO:0000256" key="3">
    <source>
        <dbReference type="ARBA" id="ARBA00004922"/>
    </source>
</evidence>
<dbReference type="InterPro" id="IPR036424">
    <property type="entry name" value="UPP_synth-like_sf"/>
</dbReference>
<reference evidence="15 16" key="1">
    <citation type="submission" date="2019-07" db="EMBL/GenBank/DDBJ databases">
        <authorList>
            <person name="Friedrich A."/>
            <person name="Schacherer J."/>
        </authorList>
    </citation>
    <scope>NUCLEOTIDE SEQUENCE [LARGE SCALE GENOMIC DNA]</scope>
</reference>
<keyword evidence="10 13" id="KW-1133">Transmembrane helix</keyword>
<reference evidence="14 17" key="2">
    <citation type="journal article" date="2020" name="Appl. Microbiol. Biotechnol.">
        <title>Targeted gene deletion in Brettanomyces bruxellensis with an expression-free CRISPR-Cas9 system.</title>
        <authorList>
            <person name="Varela C."/>
            <person name="Bartel C."/>
            <person name="Onetto C."/>
            <person name="Borneman A."/>
        </authorList>
    </citation>
    <scope>NUCLEOTIDE SEQUENCE [LARGE SCALE GENOMIC DNA]</scope>
    <source>
        <strain evidence="14 17">AWRI1613</strain>
    </source>
</reference>
<comment type="pathway">
    <text evidence="3">Protein modification; protein glycosylation.</text>
</comment>
<dbReference type="PANTHER" id="PTHR21528">
    <property type="entry name" value="DEHYDRODOLICHYL DIPHOSPHATE SYNTHASE COMPLEX SUBUNIT NUS1"/>
    <property type="match status" value="1"/>
</dbReference>
<gene>
    <name evidence="15" type="primary">NUS1</name>
    <name evidence="15" type="ORF">DEBR0S3_00672G</name>
    <name evidence="14" type="ORF">HII12_005027</name>
</gene>
<dbReference type="InterPro" id="IPR038887">
    <property type="entry name" value="Nus1/NgBR"/>
</dbReference>
<evidence type="ECO:0000256" key="7">
    <source>
        <dbReference type="ARBA" id="ARBA00022692"/>
    </source>
</evidence>
<dbReference type="GO" id="GO:0045547">
    <property type="term" value="F:ditrans,polycis-polyprenyl diphosphate synthase [(2E,6E)-farnesyl diphosphate specific] activity"/>
    <property type="evidence" value="ECO:0007669"/>
    <property type="project" value="UniProtKB-EC"/>
</dbReference>
<accession>A0A7D9D0M9</accession>
<keyword evidence="7 13" id="KW-0812">Transmembrane</keyword>
<keyword evidence="11 13" id="KW-0472">Membrane</keyword>
<evidence type="ECO:0000256" key="13">
    <source>
        <dbReference type="SAM" id="Phobius"/>
    </source>
</evidence>
<evidence type="ECO:0000256" key="5">
    <source>
        <dbReference type="ARBA" id="ARBA00012596"/>
    </source>
</evidence>
<keyword evidence="8" id="KW-0256">Endoplasmic reticulum</keyword>
<dbReference type="PANTHER" id="PTHR21528:SF0">
    <property type="entry name" value="DEHYDRODOLICHYL DIPHOSPHATE SYNTHASE COMPLEX SUBUNIT NUS1"/>
    <property type="match status" value="1"/>
</dbReference>
<evidence type="ECO:0000313" key="16">
    <source>
        <dbReference type="Proteomes" id="UP000478008"/>
    </source>
</evidence>
<evidence type="ECO:0000256" key="12">
    <source>
        <dbReference type="ARBA" id="ARBA00047353"/>
    </source>
</evidence>
<name>A0A7D9D0M9_DEKBR</name>
<comment type="similarity">
    <text evidence="4">Belongs to the UPP synthase family.</text>
</comment>
<feature type="transmembrane region" description="Helical" evidence="13">
    <location>
        <begin position="102"/>
        <end position="122"/>
    </location>
</feature>
<dbReference type="GO" id="GO:0005789">
    <property type="term" value="C:endoplasmic reticulum membrane"/>
    <property type="evidence" value="ECO:0007669"/>
    <property type="project" value="UniProtKB-SubCell"/>
</dbReference>
<keyword evidence="9" id="KW-0460">Magnesium</keyword>
<proteinExistence type="inferred from homology"/>
<dbReference type="Proteomes" id="UP000478008">
    <property type="component" value="Unassembled WGS sequence"/>
</dbReference>
<evidence type="ECO:0000256" key="9">
    <source>
        <dbReference type="ARBA" id="ARBA00022842"/>
    </source>
</evidence>
<organism evidence="15 16">
    <name type="scientific">Dekkera bruxellensis</name>
    <name type="common">Brettanomyces custersii</name>
    <dbReference type="NCBI Taxonomy" id="5007"/>
    <lineage>
        <taxon>Eukaryota</taxon>
        <taxon>Fungi</taxon>
        <taxon>Dikarya</taxon>
        <taxon>Ascomycota</taxon>
        <taxon>Saccharomycotina</taxon>
        <taxon>Pichiomycetes</taxon>
        <taxon>Pichiales</taxon>
        <taxon>Pichiaceae</taxon>
        <taxon>Brettanomyces</taxon>
    </lineage>
</organism>
<protein>
    <recommendedName>
        <fullName evidence="5">ditrans,polycis-polyprenyl diphosphate synthase [(2E,6E)-farnesyldiphosphate specific]</fullName>
        <ecNumber evidence="5">2.5.1.87</ecNumber>
    </recommendedName>
</protein>
<evidence type="ECO:0000256" key="4">
    <source>
        <dbReference type="ARBA" id="ARBA00005432"/>
    </source>
</evidence>
<keyword evidence="16" id="KW-1185">Reference proteome</keyword>
<comment type="catalytic activity">
    <reaction evidence="12">
        <text>n isopentenyl diphosphate + (2E,6E)-farnesyl diphosphate = a di-trans,poly-cis-polyprenyl diphosphate + n diphosphate</text>
        <dbReference type="Rhea" id="RHEA:53008"/>
        <dbReference type="Rhea" id="RHEA-COMP:19494"/>
        <dbReference type="ChEBI" id="CHEBI:33019"/>
        <dbReference type="ChEBI" id="CHEBI:128769"/>
        <dbReference type="ChEBI" id="CHEBI:136960"/>
        <dbReference type="ChEBI" id="CHEBI:175763"/>
        <dbReference type="EC" id="2.5.1.87"/>
    </reaction>
</comment>
<sequence length="382" mass="43605">MADSIDLEGVKNAISESNRITTSLSPNRLVKNQAQEMEKDLYPEYETNGSSNISATSYNNESFFTSFNNLFKALISPASSVATHTTFFKPREKLTYSRLVEFYIYHFVLTMIYLVMTFIRAFQFVSNKTKLKFLSLAYNPAEDPEVINHDINKLAKIPRRVSVILNYKPEQEENGGVEGLCNDVSKISTWCLSSGISYLSVYEYHGVLKKRVPELRRAVFKKFTAYFGTENVPNFVIKIPHLNLSYPGSIDGKLIEDEAYIKELDLSGTKPTYDIEITLLSMVDGRPTIVELTKVMADLAKRGDLKAHNITLKFVDQELQQLVGKEPDLVIMFQPFLNLQGYPPWQIRLSELYWEPDNDSIGYAVFLRALQKYSTCKINVGR</sequence>
<dbReference type="GO" id="GO:1904423">
    <property type="term" value="C:dehydrodolichyl diphosphate synthase complex"/>
    <property type="evidence" value="ECO:0007669"/>
    <property type="project" value="InterPro"/>
</dbReference>
<comment type="cofactor">
    <cofactor evidence="1">
        <name>Mg(2+)</name>
        <dbReference type="ChEBI" id="CHEBI:18420"/>
    </cofactor>
</comment>
<dbReference type="EMBL" id="JABCYN010000053">
    <property type="protein sequence ID" value="KAF6006283.1"/>
    <property type="molecule type" value="Genomic_DNA"/>
</dbReference>
<comment type="subcellular location">
    <subcellularLocation>
        <location evidence="2">Endoplasmic reticulum membrane</location>
    </subcellularLocation>
</comment>
<evidence type="ECO:0000256" key="2">
    <source>
        <dbReference type="ARBA" id="ARBA00004586"/>
    </source>
</evidence>
<evidence type="ECO:0000313" key="15">
    <source>
        <dbReference type="EMBL" id="VUG18032.1"/>
    </source>
</evidence>
<evidence type="ECO:0000313" key="14">
    <source>
        <dbReference type="EMBL" id="KAF6006283.1"/>
    </source>
</evidence>
<dbReference type="AlphaFoldDB" id="A0A7D9D0M9"/>
<evidence type="ECO:0000256" key="6">
    <source>
        <dbReference type="ARBA" id="ARBA00022679"/>
    </source>
</evidence>
<keyword evidence="6" id="KW-0808">Transferase</keyword>
<dbReference type="Gene3D" id="3.40.1180.10">
    <property type="entry name" value="Decaprenyl diphosphate synthase-like"/>
    <property type="match status" value="1"/>
</dbReference>
<dbReference type="SUPFAM" id="SSF64005">
    <property type="entry name" value="Undecaprenyl diphosphate synthase"/>
    <property type="match status" value="1"/>
</dbReference>
<evidence type="ECO:0000256" key="8">
    <source>
        <dbReference type="ARBA" id="ARBA00022824"/>
    </source>
</evidence>
<evidence type="ECO:0000313" key="17">
    <source>
        <dbReference type="Proteomes" id="UP000568158"/>
    </source>
</evidence>